<evidence type="ECO:0000313" key="3">
    <source>
        <dbReference type="EMBL" id="EFW91425.1"/>
    </source>
</evidence>
<dbReference type="EMBL" id="AEMG01000015">
    <property type="protein sequence ID" value="EFW91425.1"/>
    <property type="molecule type" value="Genomic_DNA"/>
</dbReference>
<evidence type="ECO:0000256" key="2">
    <source>
        <dbReference type="SAM" id="Phobius"/>
    </source>
</evidence>
<reference evidence="3 5" key="1">
    <citation type="journal article" date="2014" name="ISME J.">
        <title>Trehalose/2-sulfotrehalose biosynthesis and glycine-betaine uptake are widely spread mechanisms for osmoadaptation in the Halobacteriales.</title>
        <authorList>
            <person name="Youssef N.H."/>
            <person name="Savage-Ashlock K.N."/>
            <person name="McCully A.L."/>
            <person name="Luedtke B."/>
            <person name="Shaw E.I."/>
            <person name="Hoff W.D."/>
            <person name="Elshahed M.S."/>
        </authorList>
    </citation>
    <scope>NUCLEOTIDE SEQUENCE [LARGE SCALE GENOMIC DNA]</scope>
    <source>
        <strain evidence="3 5">DX253</strain>
    </source>
</reference>
<dbReference type="RefSeq" id="WP_007981117.1">
    <property type="nucleotide sequence ID" value="NZ_AEMG01000015.1"/>
</dbReference>
<reference evidence="6" key="2">
    <citation type="submission" date="2016-11" db="EMBL/GenBank/DDBJ databases">
        <authorList>
            <person name="Varghese N."/>
            <person name="Submissions S."/>
        </authorList>
    </citation>
    <scope>NUCLEOTIDE SEQUENCE [LARGE SCALE GENOMIC DNA]</scope>
    <source>
        <strain evidence="6">DX253</strain>
    </source>
</reference>
<accession>E7QW12</accession>
<keyword evidence="6" id="KW-1185">Reference proteome</keyword>
<evidence type="ECO:0000313" key="6">
    <source>
        <dbReference type="Proteomes" id="UP000184203"/>
    </source>
</evidence>
<feature type="transmembrane region" description="Helical" evidence="2">
    <location>
        <begin position="160"/>
        <end position="178"/>
    </location>
</feature>
<keyword evidence="2" id="KW-0812">Transmembrane</keyword>
<dbReference type="OrthoDB" id="350932at2157"/>
<reference evidence="4" key="3">
    <citation type="submission" date="2016-11" db="EMBL/GenBank/DDBJ databases">
        <authorList>
            <person name="Jaros S."/>
            <person name="Januszkiewicz K."/>
            <person name="Wedrychowicz H."/>
        </authorList>
    </citation>
    <scope>NUCLEOTIDE SEQUENCE [LARGE SCALE GENOMIC DNA]</scope>
    <source>
        <strain evidence="4">DX253</strain>
    </source>
</reference>
<gene>
    <name evidence="4" type="ORF">SAMN05444342_2716</name>
    <name evidence="3" type="ORF">ZOD2009_15001</name>
</gene>
<feature type="compositionally biased region" description="Basic and acidic residues" evidence="1">
    <location>
        <begin position="297"/>
        <end position="317"/>
    </location>
</feature>
<feature type="compositionally biased region" description="Polar residues" evidence="1">
    <location>
        <begin position="238"/>
        <end position="249"/>
    </location>
</feature>
<keyword evidence="2" id="KW-1133">Transmembrane helix</keyword>
<dbReference type="Proteomes" id="UP000184203">
    <property type="component" value="Unassembled WGS sequence"/>
</dbReference>
<dbReference type="Proteomes" id="UP000003751">
    <property type="component" value="Unassembled WGS sequence"/>
</dbReference>
<feature type="transmembrane region" description="Helical" evidence="2">
    <location>
        <begin position="6"/>
        <end position="27"/>
    </location>
</feature>
<dbReference type="PATRIC" id="fig|797209.4.peg.2960"/>
<feature type="compositionally biased region" description="Low complexity" evidence="1">
    <location>
        <begin position="257"/>
        <end position="293"/>
    </location>
</feature>
<feature type="transmembrane region" description="Helical" evidence="2">
    <location>
        <begin position="121"/>
        <end position="140"/>
    </location>
</feature>
<proteinExistence type="predicted"/>
<organism evidence="3 5">
    <name type="scientific">Haladaptatus paucihalophilus DX253</name>
    <dbReference type="NCBI Taxonomy" id="797209"/>
    <lineage>
        <taxon>Archaea</taxon>
        <taxon>Methanobacteriati</taxon>
        <taxon>Methanobacteriota</taxon>
        <taxon>Stenosarchaea group</taxon>
        <taxon>Halobacteria</taxon>
        <taxon>Halobacteriales</taxon>
        <taxon>Haladaptataceae</taxon>
        <taxon>Haladaptatus</taxon>
    </lineage>
</organism>
<evidence type="ECO:0000256" key="1">
    <source>
        <dbReference type="SAM" id="MobiDB-lite"/>
    </source>
</evidence>
<sequence>MFETTIGVLHESPSAIVPLAVVLWFVVQSVRRSGFPTRLARYAVVFGALPPFCLFVLAELLGSQSSRNLARALLDGEIRLLVDTLGLIDAVTAALLEATLQFAAGVFPSDRLGGIASWDPFAAVSALGFLAAVFLVQFVTGVLVTRLAGRAADASDTNEWLTVAGVVLFVSGLLWTLLQLDPLEFGRLELQTAVLASSMGLTTGVAASNLSVDLPVDIPANLRAWRSKAAGTDPTDVGPSSSEASTRDTPLSEPHMSGTTSSETTTSRTTSSEPPTTGTSSSETAPSESPSSSDLGASRHADSLRRLRESVRSLRRR</sequence>
<feature type="region of interest" description="Disordered" evidence="1">
    <location>
        <begin position="229"/>
        <end position="317"/>
    </location>
</feature>
<protein>
    <submittedName>
        <fullName evidence="3">Uncharacterized protein</fullName>
    </submittedName>
</protein>
<dbReference type="AlphaFoldDB" id="E7QW12"/>
<feature type="transmembrane region" description="Helical" evidence="2">
    <location>
        <begin position="39"/>
        <end position="58"/>
    </location>
</feature>
<evidence type="ECO:0000313" key="4">
    <source>
        <dbReference type="EMBL" id="SHL00658.1"/>
    </source>
</evidence>
<dbReference type="EMBL" id="FRAN01000004">
    <property type="protein sequence ID" value="SHL00658.1"/>
    <property type="molecule type" value="Genomic_DNA"/>
</dbReference>
<name>E7QW12_HALPU</name>
<keyword evidence="2" id="KW-0472">Membrane</keyword>
<evidence type="ECO:0000313" key="5">
    <source>
        <dbReference type="Proteomes" id="UP000003751"/>
    </source>
</evidence>